<proteinExistence type="predicted"/>
<comment type="caution">
    <text evidence="1">The sequence shown here is derived from an EMBL/GenBank/DDBJ whole genome shotgun (WGS) entry which is preliminary data.</text>
</comment>
<accession>A0ABV4ACQ2</accession>
<dbReference type="Proteomes" id="UP001561463">
    <property type="component" value="Unassembled WGS sequence"/>
</dbReference>
<evidence type="ECO:0000313" key="1">
    <source>
        <dbReference type="EMBL" id="MEX9254992.1"/>
    </source>
</evidence>
<name>A0ABV4ACQ2_9ENTR</name>
<dbReference type="RefSeq" id="WP_369499052.1">
    <property type="nucleotide sequence ID" value="NZ_JBFZPZ010000032.1"/>
</dbReference>
<organism evidence="1 2">
    <name type="scientific">Pseudenterobacter timonensis</name>
    <dbReference type="NCBI Taxonomy" id="1755099"/>
    <lineage>
        <taxon>Bacteria</taxon>
        <taxon>Pseudomonadati</taxon>
        <taxon>Pseudomonadota</taxon>
        <taxon>Gammaproteobacteria</taxon>
        <taxon>Enterobacterales</taxon>
        <taxon>Enterobacteriaceae</taxon>
        <taxon>Pseudenterobacter</taxon>
    </lineage>
</organism>
<dbReference type="EMBL" id="JBFZPZ010000032">
    <property type="protein sequence ID" value="MEX9254992.1"/>
    <property type="molecule type" value="Genomic_DNA"/>
</dbReference>
<sequence>MKLQNVDTARQTGGKGRSNLTIPATMIGTEQAMVIRIVKATLRSRVIAASNLDMAFIFKELYVKSRPGCRRRALILPEKHQKIGGFTLESLAFCAVPEENTGSQILSR</sequence>
<evidence type="ECO:0000313" key="2">
    <source>
        <dbReference type="Proteomes" id="UP001561463"/>
    </source>
</evidence>
<reference evidence="1 2" key="1">
    <citation type="submission" date="2024-03" db="EMBL/GenBank/DDBJ databases">
        <title>Role of Flies in the Dissemination of Carbapenem-Resistant Enterobacteriaceae (CRE): An Epidemiological and Genomic Study in China.</title>
        <authorList>
            <person name="Chen K."/>
            <person name="Zhang R."/>
            <person name="Chen S."/>
        </authorList>
    </citation>
    <scope>NUCLEOTIDE SEQUENCE [LARGE SCALE GENOMIC DNA]</scope>
    <source>
        <strain evidence="2">fly-313</strain>
    </source>
</reference>
<gene>
    <name evidence="1" type="ORF">AB7Z85_21125</name>
</gene>
<keyword evidence="2" id="KW-1185">Reference proteome</keyword>
<protein>
    <submittedName>
        <fullName evidence="1">Uncharacterized protein</fullName>
    </submittedName>
</protein>